<keyword evidence="3" id="KW-1185">Reference proteome</keyword>
<comment type="caution">
    <text evidence="2">The sequence shown here is derived from an EMBL/GenBank/DDBJ whole genome shotgun (WGS) entry which is preliminary data.</text>
</comment>
<evidence type="ECO:0000256" key="1">
    <source>
        <dbReference type="SAM" id="MobiDB-lite"/>
    </source>
</evidence>
<evidence type="ECO:0000313" key="2">
    <source>
        <dbReference type="EMBL" id="KAK2842095.1"/>
    </source>
</evidence>
<proteinExistence type="predicted"/>
<sequence length="68" mass="7490">MASSVSEQNMSQCGNFGPSTERREFSSIDGKCDLTAEGNCRKRYITCRNSKTLVLTLALTDLPKTTQV</sequence>
<reference evidence="2" key="1">
    <citation type="submission" date="2023-07" db="EMBL/GenBank/DDBJ databases">
        <title>Chromosome-level Genome Assembly of Striped Snakehead (Channa striata).</title>
        <authorList>
            <person name="Liu H."/>
        </authorList>
    </citation>
    <scope>NUCLEOTIDE SEQUENCE</scope>
    <source>
        <strain evidence="2">Gz</strain>
        <tissue evidence="2">Muscle</tissue>
    </source>
</reference>
<accession>A0AA88SSV4</accession>
<organism evidence="2 3">
    <name type="scientific">Channa striata</name>
    <name type="common">Snakehead murrel</name>
    <name type="synonym">Ophicephalus striatus</name>
    <dbReference type="NCBI Taxonomy" id="64152"/>
    <lineage>
        <taxon>Eukaryota</taxon>
        <taxon>Metazoa</taxon>
        <taxon>Chordata</taxon>
        <taxon>Craniata</taxon>
        <taxon>Vertebrata</taxon>
        <taxon>Euteleostomi</taxon>
        <taxon>Actinopterygii</taxon>
        <taxon>Neopterygii</taxon>
        <taxon>Teleostei</taxon>
        <taxon>Neoteleostei</taxon>
        <taxon>Acanthomorphata</taxon>
        <taxon>Anabantaria</taxon>
        <taxon>Anabantiformes</taxon>
        <taxon>Channoidei</taxon>
        <taxon>Channidae</taxon>
        <taxon>Channa</taxon>
    </lineage>
</organism>
<feature type="compositionally biased region" description="Polar residues" evidence="1">
    <location>
        <begin position="1"/>
        <end position="18"/>
    </location>
</feature>
<evidence type="ECO:0000313" key="3">
    <source>
        <dbReference type="Proteomes" id="UP001187415"/>
    </source>
</evidence>
<protein>
    <submittedName>
        <fullName evidence="2">Uncharacterized protein</fullName>
    </submittedName>
</protein>
<dbReference type="Proteomes" id="UP001187415">
    <property type="component" value="Unassembled WGS sequence"/>
</dbReference>
<name>A0AA88SSV4_CHASR</name>
<dbReference type="EMBL" id="JAUPFM010000009">
    <property type="protein sequence ID" value="KAK2842095.1"/>
    <property type="molecule type" value="Genomic_DNA"/>
</dbReference>
<dbReference type="AlphaFoldDB" id="A0AA88SSV4"/>
<gene>
    <name evidence="2" type="ORF">Q5P01_012295</name>
</gene>
<feature type="region of interest" description="Disordered" evidence="1">
    <location>
        <begin position="1"/>
        <end position="25"/>
    </location>
</feature>